<sequence length="118" mass="13204">MHTSSALFAFNPLLSLQYSRQVDDRFGAYVACAFIVFLFVCFVQILIVPHSTFMLGFYVSCFLILILVLSVSLIYSCIKLFPSPLQTLSKKIVQSRTNSTAVGICTIILVFLSSFINM</sequence>
<name>A0AAV6YPN5_ENGPU</name>
<keyword evidence="3" id="KW-1133">Transmembrane helix</keyword>
<evidence type="ECO:0000313" key="5">
    <source>
        <dbReference type="Proteomes" id="UP000824782"/>
    </source>
</evidence>
<dbReference type="GO" id="GO:0007189">
    <property type="term" value="P:adenylate cyclase-activating G protein-coupled receptor signaling pathway"/>
    <property type="evidence" value="ECO:0007669"/>
    <property type="project" value="TreeGrafter"/>
</dbReference>
<evidence type="ECO:0000256" key="2">
    <source>
        <dbReference type="ARBA" id="ARBA00023239"/>
    </source>
</evidence>
<dbReference type="GO" id="GO:0005886">
    <property type="term" value="C:plasma membrane"/>
    <property type="evidence" value="ECO:0007669"/>
    <property type="project" value="TreeGrafter"/>
</dbReference>
<keyword evidence="2" id="KW-0456">Lyase</keyword>
<reference evidence="4" key="1">
    <citation type="thesis" date="2020" institute="ProQuest LLC" country="789 East Eisenhower Parkway, Ann Arbor, MI, USA">
        <title>Comparative Genomics and Chromosome Evolution.</title>
        <authorList>
            <person name="Mudd A.B."/>
        </authorList>
    </citation>
    <scope>NUCLEOTIDE SEQUENCE</scope>
    <source>
        <strain evidence="4">237g6f4</strain>
        <tissue evidence="4">Blood</tissue>
    </source>
</reference>
<organism evidence="4 5">
    <name type="scientific">Engystomops pustulosus</name>
    <name type="common">Tungara frog</name>
    <name type="synonym">Physalaemus pustulosus</name>
    <dbReference type="NCBI Taxonomy" id="76066"/>
    <lineage>
        <taxon>Eukaryota</taxon>
        <taxon>Metazoa</taxon>
        <taxon>Chordata</taxon>
        <taxon>Craniata</taxon>
        <taxon>Vertebrata</taxon>
        <taxon>Euteleostomi</taxon>
        <taxon>Amphibia</taxon>
        <taxon>Batrachia</taxon>
        <taxon>Anura</taxon>
        <taxon>Neobatrachia</taxon>
        <taxon>Hyloidea</taxon>
        <taxon>Leptodactylidae</taxon>
        <taxon>Leiuperinae</taxon>
        <taxon>Engystomops</taxon>
    </lineage>
</organism>
<accession>A0AAV6YPN5</accession>
<evidence type="ECO:0000256" key="1">
    <source>
        <dbReference type="ARBA" id="ARBA00022741"/>
    </source>
</evidence>
<dbReference type="Proteomes" id="UP000824782">
    <property type="component" value="Unassembled WGS sequence"/>
</dbReference>
<evidence type="ECO:0000256" key="3">
    <source>
        <dbReference type="SAM" id="Phobius"/>
    </source>
</evidence>
<feature type="transmembrane region" description="Helical" evidence="3">
    <location>
        <begin position="53"/>
        <end position="78"/>
    </location>
</feature>
<dbReference type="PANTHER" id="PTHR45627:SF7">
    <property type="entry name" value="ADENYLATE CYCLASE TYPE 5"/>
    <property type="match status" value="1"/>
</dbReference>
<gene>
    <name evidence="4" type="ORF">GDO81_027355</name>
</gene>
<protein>
    <submittedName>
        <fullName evidence="4">Uncharacterized protein</fullName>
    </submittedName>
</protein>
<evidence type="ECO:0000313" key="4">
    <source>
        <dbReference type="EMBL" id="KAG8535986.1"/>
    </source>
</evidence>
<keyword evidence="3" id="KW-0812">Transmembrane</keyword>
<proteinExistence type="predicted"/>
<dbReference type="PANTHER" id="PTHR45627">
    <property type="entry name" value="ADENYLATE CYCLASE TYPE 1"/>
    <property type="match status" value="1"/>
</dbReference>
<dbReference type="GO" id="GO:0000166">
    <property type="term" value="F:nucleotide binding"/>
    <property type="evidence" value="ECO:0007669"/>
    <property type="project" value="UniProtKB-KW"/>
</dbReference>
<feature type="transmembrane region" description="Helical" evidence="3">
    <location>
        <begin position="99"/>
        <end position="116"/>
    </location>
</feature>
<feature type="non-terminal residue" evidence="4">
    <location>
        <position position="118"/>
    </location>
</feature>
<feature type="transmembrane region" description="Helical" evidence="3">
    <location>
        <begin position="26"/>
        <end position="47"/>
    </location>
</feature>
<keyword evidence="5" id="KW-1185">Reference proteome</keyword>
<dbReference type="AlphaFoldDB" id="A0AAV6YPN5"/>
<comment type="caution">
    <text evidence="4">The sequence shown here is derived from an EMBL/GenBank/DDBJ whole genome shotgun (WGS) entry which is preliminary data.</text>
</comment>
<keyword evidence="3" id="KW-0472">Membrane</keyword>
<dbReference type="GO" id="GO:0004016">
    <property type="term" value="F:adenylate cyclase activity"/>
    <property type="evidence" value="ECO:0007669"/>
    <property type="project" value="TreeGrafter"/>
</dbReference>
<keyword evidence="1" id="KW-0547">Nucleotide-binding</keyword>
<dbReference type="EMBL" id="WNYA01052802">
    <property type="protein sequence ID" value="KAG8535986.1"/>
    <property type="molecule type" value="Genomic_DNA"/>
</dbReference>